<dbReference type="Gene3D" id="2.40.50.140">
    <property type="entry name" value="Nucleic acid-binding proteins"/>
    <property type="match status" value="1"/>
</dbReference>
<evidence type="ECO:0000256" key="14">
    <source>
        <dbReference type="ARBA" id="ARBA00060881"/>
    </source>
</evidence>
<feature type="binding site" evidence="15">
    <location>
        <position position="185"/>
    </location>
    <ligand>
        <name>NAD(+)</name>
        <dbReference type="ChEBI" id="CHEBI:57540"/>
    </ligand>
</feature>
<proteinExistence type="inferred from homology"/>
<dbReference type="FunFam" id="1.10.287.610:FF:000002">
    <property type="entry name" value="DNA ligase"/>
    <property type="match status" value="1"/>
</dbReference>
<dbReference type="SUPFAM" id="SSF52113">
    <property type="entry name" value="BRCT domain"/>
    <property type="match status" value="1"/>
</dbReference>
<dbReference type="InterPro" id="IPR001679">
    <property type="entry name" value="DNA_ligase"/>
</dbReference>
<keyword evidence="19" id="KW-1185">Reference proteome</keyword>
<name>A0A2U1CS65_9BURK</name>
<keyword evidence="6 15" id="KW-0479">Metal-binding</keyword>
<evidence type="ECO:0000256" key="7">
    <source>
        <dbReference type="ARBA" id="ARBA00022763"/>
    </source>
</evidence>
<evidence type="ECO:0000256" key="1">
    <source>
        <dbReference type="ARBA" id="ARBA00004067"/>
    </source>
</evidence>
<dbReference type="AlphaFoldDB" id="A0A2U1CS65"/>
<dbReference type="Gene3D" id="1.10.287.610">
    <property type="entry name" value="Helix hairpin bin"/>
    <property type="match status" value="1"/>
</dbReference>
<evidence type="ECO:0000259" key="17">
    <source>
        <dbReference type="PROSITE" id="PS50172"/>
    </source>
</evidence>
<dbReference type="PIRSF" id="PIRSF001604">
    <property type="entry name" value="LigA"/>
    <property type="match status" value="1"/>
</dbReference>
<keyword evidence="4 15" id="KW-0436">Ligase</keyword>
<feature type="binding site" evidence="15">
    <location>
        <begin position="39"/>
        <end position="43"/>
    </location>
    <ligand>
        <name>NAD(+)</name>
        <dbReference type="ChEBI" id="CHEBI:57540"/>
    </ligand>
</feature>
<comment type="similarity">
    <text evidence="14 15">Belongs to the NAD-dependent DNA ligase family. LigA subfamily.</text>
</comment>
<dbReference type="FunFam" id="1.10.150.20:FF:000007">
    <property type="entry name" value="DNA ligase"/>
    <property type="match status" value="1"/>
</dbReference>
<dbReference type="Pfam" id="PF00533">
    <property type="entry name" value="BRCT"/>
    <property type="match status" value="1"/>
</dbReference>
<accession>A0A2U1CS65</accession>
<evidence type="ECO:0000256" key="3">
    <source>
        <dbReference type="ARBA" id="ARBA00013308"/>
    </source>
</evidence>
<dbReference type="STRING" id="1231391.GCA_000308195_02273"/>
<comment type="catalytic activity">
    <reaction evidence="13 15 16">
        <text>NAD(+) + (deoxyribonucleotide)n-3'-hydroxyl + 5'-phospho-(deoxyribonucleotide)m = (deoxyribonucleotide)n+m + AMP + beta-nicotinamide D-nucleotide.</text>
        <dbReference type="EC" id="6.5.1.2"/>
    </reaction>
</comment>
<dbReference type="GO" id="GO:0005829">
    <property type="term" value="C:cytosol"/>
    <property type="evidence" value="ECO:0007669"/>
    <property type="project" value="TreeGrafter"/>
</dbReference>
<dbReference type="SUPFAM" id="SSF47781">
    <property type="entry name" value="RuvA domain 2-like"/>
    <property type="match status" value="1"/>
</dbReference>
<dbReference type="GO" id="GO:0006260">
    <property type="term" value="P:DNA replication"/>
    <property type="evidence" value="ECO:0007669"/>
    <property type="project" value="UniProtKB-KW"/>
</dbReference>
<comment type="cofactor">
    <cofactor evidence="15">
        <name>Mg(2+)</name>
        <dbReference type="ChEBI" id="CHEBI:18420"/>
    </cofactor>
    <cofactor evidence="15">
        <name>Mn(2+)</name>
        <dbReference type="ChEBI" id="CHEBI:29035"/>
    </cofactor>
</comment>
<dbReference type="Pfam" id="PF01653">
    <property type="entry name" value="DNA_ligase_aden"/>
    <property type="match status" value="1"/>
</dbReference>
<dbReference type="GO" id="GO:0003677">
    <property type="term" value="F:DNA binding"/>
    <property type="evidence" value="ECO:0007669"/>
    <property type="project" value="InterPro"/>
</dbReference>
<dbReference type="PROSITE" id="PS50172">
    <property type="entry name" value="BRCT"/>
    <property type="match status" value="1"/>
</dbReference>
<dbReference type="FunFam" id="3.30.470.30:FF:000001">
    <property type="entry name" value="DNA ligase"/>
    <property type="match status" value="1"/>
</dbReference>
<dbReference type="RefSeq" id="WP_116517754.1">
    <property type="nucleotide sequence ID" value="NZ_JACCEX010000001.1"/>
</dbReference>
<reference evidence="18 19" key="1">
    <citation type="submission" date="2018-04" db="EMBL/GenBank/DDBJ databases">
        <title>Genomic Encyclopedia of Type Strains, Phase IV (KMG-IV): sequencing the most valuable type-strain genomes for metagenomic binning, comparative biology and taxonomic classification.</title>
        <authorList>
            <person name="Goeker M."/>
        </authorList>
    </citation>
    <scope>NUCLEOTIDE SEQUENCE [LARGE SCALE GENOMIC DNA]</scope>
    <source>
        <strain evidence="18 19">DSM 10065</strain>
    </source>
</reference>
<evidence type="ECO:0000256" key="15">
    <source>
        <dbReference type="HAMAP-Rule" id="MF_01588"/>
    </source>
</evidence>
<dbReference type="Pfam" id="PF03119">
    <property type="entry name" value="DNA_ligase_ZBD"/>
    <property type="match status" value="1"/>
</dbReference>
<dbReference type="FunFam" id="2.40.50.140:FF:000012">
    <property type="entry name" value="DNA ligase"/>
    <property type="match status" value="1"/>
</dbReference>
<evidence type="ECO:0000256" key="9">
    <source>
        <dbReference type="ARBA" id="ARBA00022842"/>
    </source>
</evidence>
<dbReference type="InterPro" id="IPR004149">
    <property type="entry name" value="Znf_DNAligase_C4"/>
</dbReference>
<dbReference type="NCBIfam" id="NF005932">
    <property type="entry name" value="PRK07956.1"/>
    <property type="match status" value="1"/>
</dbReference>
<feature type="binding site" evidence="15">
    <location>
        <position position="149"/>
    </location>
    <ligand>
        <name>NAD(+)</name>
        <dbReference type="ChEBI" id="CHEBI:57540"/>
    </ligand>
</feature>
<dbReference type="EC" id="6.5.1.2" evidence="2 15"/>
<keyword evidence="9 15" id="KW-0460">Magnesium</keyword>
<dbReference type="InterPro" id="IPR012340">
    <property type="entry name" value="NA-bd_OB-fold"/>
</dbReference>
<dbReference type="Gene3D" id="3.30.470.30">
    <property type="entry name" value="DNA ligase/mRNA capping enzyme"/>
    <property type="match status" value="1"/>
</dbReference>
<feature type="active site" description="N6-AMP-lysine intermediate" evidence="15">
    <location>
        <position position="128"/>
    </location>
</feature>
<feature type="binding site" evidence="15">
    <location>
        <position position="301"/>
    </location>
    <ligand>
        <name>NAD(+)</name>
        <dbReference type="ChEBI" id="CHEBI:57540"/>
    </ligand>
</feature>
<dbReference type="Gene3D" id="3.40.50.10190">
    <property type="entry name" value="BRCT domain"/>
    <property type="match status" value="1"/>
</dbReference>
<comment type="function">
    <text evidence="1 15">DNA ligase that catalyzes the formation of phosphodiester linkages between 5'-phosphoryl and 3'-hydroxyl groups in double-stranded DNA using NAD as a coenzyme and as the energy source for the reaction. It is essential for DNA replication and repair of damaged DNA.</text>
</comment>
<keyword evidence="8 15" id="KW-0862">Zinc</keyword>
<evidence type="ECO:0000256" key="6">
    <source>
        <dbReference type="ARBA" id="ARBA00022723"/>
    </source>
</evidence>
<dbReference type="InterPro" id="IPR013840">
    <property type="entry name" value="DNAligase_N"/>
</dbReference>
<dbReference type="GO" id="GO:0006281">
    <property type="term" value="P:DNA repair"/>
    <property type="evidence" value="ECO:0007669"/>
    <property type="project" value="UniProtKB-KW"/>
</dbReference>
<dbReference type="InterPro" id="IPR001357">
    <property type="entry name" value="BRCT_dom"/>
</dbReference>
<dbReference type="PROSITE" id="PS01055">
    <property type="entry name" value="DNA_LIGASE_N1"/>
    <property type="match status" value="1"/>
</dbReference>
<dbReference type="EMBL" id="QEKO01000001">
    <property type="protein sequence ID" value="PVY68713.1"/>
    <property type="molecule type" value="Genomic_DNA"/>
</dbReference>
<dbReference type="SUPFAM" id="SSF50249">
    <property type="entry name" value="Nucleic acid-binding proteins"/>
    <property type="match status" value="1"/>
</dbReference>
<dbReference type="SUPFAM" id="SSF56091">
    <property type="entry name" value="DNA ligase/mRNA capping enzyme, catalytic domain"/>
    <property type="match status" value="1"/>
</dbReference>
<dbReference type="Proteomes" id="UP000246145">
    <property type="component" value="Unassembled WGS sequence"/>
</dbReference>
<dbReference type="Gene3D" id="1.10.150.20">
    <property type="entry name" value="5' to 3' exonuclease, C-terminal subdomain"/>
    <property type="match status" value="2"/>
</dbReference>
<keyword evidence="10 15" id="KW-0520">NAD</keyword>
<dbReference type="PANTHER" id="PTHR23389:SF9">
    <property type="entry name" value="DNA LIGASE"/>
    <property type="match status" value="1"/>
</dbReference>
<feature type="binding site" evidence="15">
    <location>
        <begin position="88"/>
        <end position="89"/>
    </location>
    <ligand>
        <name>NAD(+)</name>
        <dbReference type="ChEBI" id="CHEBI:57540"/>
    </ligand>
</feature>
<comment type="caution">
    <text evidence="15">Lacks conserved residue(s) required for the propagation of feature annotation.</text>
</comment>
<dbReference type="NCBIfam" id="TIGR00575">
    <property type="entry name" value="dnlj"/>
    <property type="match status" value="1"/>
</dbReference>
<dbReference type="GO" id="GO:0003911">
    <property type="term" value="F:DNA ligase (NAD+) activity"/>
    <property type="evidence" value="ECO:0007669"/>
    <property type="project" value="UniProtKB-UniRule"/>
</dbReference>
<dbReference type="GO" id="GO:0046872">
    <property type="term" value="F:metal ion binding"/>
    <property type="evidence" value="ECO:0007669"/>
    <property type="project" value="UniProtKB-KW"/>
</dbReference>
<keyword evidence="11 15" id="KW-0234">DNA repair</keyword>
<dbReference type="FunFam" id="1.10.150.20:FF:000006">
    <property type="entry name" value="DNA ligase"/>
    <property type="match status" value="1"/>
</dbReference>
<gene>
    <name evidence="15" type="primary">ligA</name>
    <name evidence="18" type="ORF">C7440_1124</name>
</gene>
<evidence type="ECO:0000256" key="11">
    <source>
        <dbReference type="ARBA" id="ARBA00023204"/>
    </source>
</evidence>
<protein>
    <recommendedName>
        <fullName evidence="3 15">DNA ligase</fullName>
        <ecNumber evidence="2 15">6.5.1.2</ecNumber>
    </recommendedName>
    <alternativeName>
        <fullName evidence="15">Polydeoxyribonucleotide synthase [NAD(+)]</fullName>
    </alternativeName>
</protein>
<dbReference type="Pfam" id="PF14520">
    <property type="entry name" value="HHH_5"/>
    <property type="match status" value="1"/>
</dbReference>
<keyword evidence="12 15" id="KW-0464">Manganese</keyword>
<keyword evidence="5 15" id="KW-0235">DNA replication</keyword>
<dbReference type="InterPro" id="IPR033136">
    <property type="entry name" value="DNA_ligase_CS"/>
</dbReference>
<evidence type="ECO:0000313" key="19">
    <source>
        <dbReference type="Proteomes" id="UP000246145"/>
    </source>
</evidence>
<dbReference type="Pfam" id="PF03120">
    <property type="entry name" value="OB_DNA_ligase"/>
    <property type="match status" value="1"/>
</dbReference>
<comment type="caution">
    <text evidence="18">The sequence shown here is derived from an EMBL/GenBank/DDBJ whole genome shotgun (WGS) entry which is preliminary data.</text>
</comment>
<dbReference type="Gene3D" id="6.20.10.30">
    <property type="match status" value="1"/>
</dbReference>
<evidence type="ECO:0000313" key="18">
    <source>
        <dbReference type="EMBL" id="PVY68713.1"/>
    </source>
</evidence>
<feature type="binding site" evidence="15">
    <location>
        <position position="126"/>
    </location>
    <ligand>
        <name>NAD(+)</name>
        <dbReference type="ChEBI" id="CHEBI:57540"/>
    </ligand>
</feature>
<dbReference type="InterPro" id="IPR018239">
    <property type="entry name" value="DNA_ligase_AS"/>
</dbReference>
<evidence type="ECO:0000256" key="2">
    <source>
        <dbReference type="ARBA" id="ARBA00012722"/>
    </source>
</evidence>
<dbReference type="InterPro" id="IPR004150">
    <property type="entry name" value="NAD_DNA_ligase_OB"/>
</dbReference>
<evidence type="ECO:0000256" key="13">
    <source>
        <dbReference type="ARBA" id="ARBA00034005"/>
    </source>
</evidence>
<dbReference type="InterPro" id="IPR010994">
    <property type="entry name" value="RuvA_2-like"/>
</dbReference>
<dbReference type="CDD" id="cd17748">
    <property type="entry name" value="BRCT_DNA_ligase_like"/>
    <property type="match status" value="1"/>
</dbReference>
<dbReference type="OrthoDB" id="9759736at2"/>
<sequence>MSRNHESALDVQETLQRLREEIAAHNHRYYVLDAPVISDAKYDELMTQLQALEQQYPDLIVPESPTQRVGGAPLSAFDSVRHAVPMRSLGNAFEPDDIVAFDKRVTDTLRAAGMVGQDEAVEYMAECKFDGLAISLRYENGRLVQAATRGDGRVGEDVTSNIRTLRSVPLKLRGDVPEILEVRGEVLMYRSDFDALNEAQQARGEKIFVNPRNAAAGSLRQLDPRITARRPLRFFAYGWGQVQGTSLQSQAGALEWFESLGLPVNRDRALLRGAEQLLDYYQRMSQRRVALPFDIDGVVYKVNALDAQEVLGYVARAPRYAVAHKFPAQEETTLLMGIEVQVGRTGAITPVARLKPVFVGGVTVTNATLHNEDEIRRKDVRVGDTVIVRRAGDVIPEVVGPVVELRPEGTELFVMPTACPVCGSAIQRLEGEAVSRCTGGLFCAAQRKQSLLHAAGRKALDIEGLGEKLIDQLVDSGRIRSLADLFTLRVEELVLYDRMGRKSAENLVAAIDKARSPSLGALLFAMGIRQVGETTARDLALHFGSIEAVMNADEEALLVVNDVGPVVASSILQFFAEPHNREIVQALMDAGVHPSVDAAPSGRLVLSGKTLVLTGTLPSLTRDEATRRILAAGGKVSGSVSKKTSYVVAGEEAGSKLVKAQDLGVAILDEAGLIALLDGVA</sequence>
<dbReference type="PROSITE" id="PS01056">
    <property type="entry name" value="DNA_LIGASE_N2"/>
    <property type="match status" value="1"/>
</dbReference>
<feature type="binding site" evidence="15">
    <location>
        <position position="443"/>
    </location>
    <ligand>
        <name>Zn(2+)</name>
        <dbReference type="ChEBI" id="CHEBI:29105"/>
    </ligand>
</feature>
<dbReference type="CDD" id="cd00114">
    <property type="entry name" value="LIGANc"/>
    <property type="match status" value="1"/>
</dbReference>
<feature type="binding site" evidence="15">
    <location>
        <position position="325"/>
    </location>
    <ligand>
        <name>NAD(+)</name>
        <dbReference type="ChEBI" id="CHEBI:57540"/>
    </ligand>
</feature>
<keyword evidence="7 15" id="KW-0227">DNA damage</keyword>
<evidence type="ECO:0000256" key="4">
    <source>
        <dbReference type="ARBA" id="ARBA00022598"/>
    </source>
</evidence>
<dbReference type="InterPro" id="IPR013839">
    <property type="entry name" value="DNAligase_adenylation"/>
</dbReference>
<feature type="binding site" evidence="15">
    <location>
        <position position="422"/>
    </location>
    <ligand>
        <name>Zn(2+)</name>
        <dbReference type="ChEBI" id="CHEBI:29105"/>
    </ligand>
</feature>
<organism evidence="18 19">
    <name type="scientific">Pusillimonas noertemannii</name>
    <dbReference type="NCBI Taxonomy" id="305977"/>
    <lineage>
        <taxon>Bacteria</taxon>
        <taxon>Pseudomonadati</taxon>
        <taxon>Pseudomonadota</taxon>
        <taxon>Betaproteobacteria</taxon>
        <taxon>Burkholderiales</taxon>
        <taxon>Alcaligenaceae</taxon>
        <taxon>Pusillimonas</taxon>
    </lineage>
</organism>
<evidence type="ECO:0000256" key="8">
    <source>
        <dbReference type="ARBA" id="ARBA00022833"/>
    </source>
</evidence>
<feature type="domain" description="BRCT" evidence="17">
    <location>
        <begin position="601"/>
        <end position="681"/>
    </location>
</feature>
<feature type="binding site" evidence="15">
    <location>
        <position position="419"/>
    </location>
    <ligand>
        <name>Zn(2+)</name>
        <dbReference type="ChEBI" id="CHEBI:29105"/>
    </ligand>
</feature>
<evidence type="ECO:0000256" key="5">
    <source>
        <dbReference type="ARBA" id="ARBA00022705"/>
    </source>
</evidence>
<dbReference type="PANTHER" id="PTHR23389">
    <property type="entry name" value="CHROMOSOME TRANSMISSION FIDELITY FACTOR 18"/>
    <property type="match status" value="1"/>
</dbReference>
<dbReference type="InterPro" id="IPR003583">
    <property type="entry name" value="Hlx-hairpin-Hlx_DNA-bd_motif"/>
</dbReference>
<dbReference type="SMART" id="SM00292">
    <property type="entry name" value="BRCT"/>
    <property type="match status" value="1"/>
</dbReference>
<dbReference type="SMART" id="SM00532">
    <property type="entry name" value="LIGANc"/>
    <property type="match status" value="1"/>
</dbReference>
<dbReference type="Pfam" id="PF12826">
    <property type="entry name" value="HHH_2"/>
    <property type="match status" value="1"/>
</dbReference>
<evidence type="ECO:0000256" key="10">
    <source>
        <dbReference type="ARBA" id="ARBA00023027"/>
    </source>
</evidence>
<evidence type="ECO:0000256" key="16">
    <source>
        <dbReference type="RuleBase" id="RU000618"/>
    </source>
</evidence>
<dbReference type="InterPro" id="IPR036420">
    <property type="entry name" value="BRCT_dom_sf"/>
</dbReference>
<evidence type="ECO:0000256" key="12">
    <source>
        <dbReference type="ARBA" id="ARBA00023211"/>
    </source>
</evidence>
<dbReference type="Pfam" id="PF22745">
    <property type="entry name" value="Nlig-Ia"/>
    <property type="match status" value="1"/>
</dbReference>
<dbReference type="InterPro" id="IPR041663">
    <property type="entry name" value="DisA/LigA_HHH"/>
</dbReference>
<dbReference type="HAMAP" id="MF_01588">
    <property type="entry name" value="DNA_ligase_A"/>
    <property type="match status" value="1"/>
</dbReference>
<dbReference type="SMART" id="SM00278">
    <property type="entry name" value="HhH1"/>
    <property type="match status" value="4"/>
</dbReference>